<dbReference type="EMBL" id="MU001492">
    <property type="protein sequence ID" value="KAF2452169.1"/>
    <property type="molecule type" value="Genomic_DNA"/>
</dbReference>
<sequence>MEAGVTCAARRNPTVSPLPHSVLGANSLPAPHTQSRPSLSLPPTPSSALPPSPVSPPKQCTHLPSDLSARFRIPGPLHPGRKFTGHLPPSPAQPTPLHSFASHNHNPET</sequence>
<proteinExistence type="predicted"/>
<evidence type="ECO:0000313" key="3">
    <source>
        <dbReference type="Proteomes" id="UP000799764"/>
    </source>
</evidence>
<feature type="region of interest" description="Disordered" evidence="1">
    <location>
        <begin position="1"/>
        <end position="109"/>
    </location>
</feature>
<dbReference type="Proteomes" id="UP000799764">
    <property type="component" value="Unassembled WGS sequence"/>
</dbReference>
<gene>
    <name evidence="2" type="ORF">P171DRAFT_20599</name>
</gene>
<comment type="caution">
    <text evidence="2">The sequence shown here is derived from an EMBL/GenBank/DDBJ whole genome shotgun (WGS) entry which is preliminary data.</text>
</comment>
<keyword evidence="3" id="KW-1185">Reference proteome</keyword>
<dbReference type="AlphaFoldDB" id="A0A9P4PVJ2"/>
<evidence type="ECO:0000256" key="1">
    <source>
        <dbReference type="SAM" id="MobiDB-lite"/>
    </source>
</evidence>
<organism evidence="2 3">
    <name type="scientific">Karstenula rhodostoma CBS 690.94</name>
    <dbReference type="NCBI Taxonomy" id="1392251"/>
    <lineage>
        <taxon>Eukaryota</taxon>
        <taxon>Fungi</taxon>
        <taxon>Dikarya</taxon>
        <taxon>Ascomycota</taxon>
        <taxon>Pezizomycotina</taxon>
        <taxon>Dothideomycetes</taxon>
        <taxon>Pleosporomycetidae</taxon>
        <taxon>Pleosporales</taxon>
        <taxon>Massarineae</taxon>
        <taxon>Didymosphaeriaceae</taxon>
        <taxon>Karstenula</taxon>
    </lineage>
</organism>
<protein>
    <submittedName>
        <fullName evidence="2">Uncharacterized protein</fullName>
    </submittedName>
</protein>
<evidence type="ECO:0000313" key="2">
    <source>
        <dbReference type="EMBL" id="KAF2452169.1"/>
    </source>
</evidence>
<accession>A0A9P4PVJ2</accession>
<feature type="compositionally biased region" description="Pro residues" evidence="1">
    <location>
        <begin position="40"/>
        <end position="56"/>
    </location>
</feature>
<name>A0A9P4PVJ2_9PLEO</name>
<reference evidence="2" key="1">
    <citation type="journal article" date="2020" name="Stud. Mycol.">
        <title>101 Dothideomycetes genomes: a test case for predicting lifestyles and emergence of pathogens.</title>
        <authorList>
            <person name="Haridas S."/>
            <person name="Albert R."/>
            <person name="Binder M."/>
            <person name="Bloem J."/>
            <person name="Labutti K."/>
            <person name="Salamov A."/>
            <person name="Andreopoulos B."/>
            <person name="Baker S."/>
            <person name="Barry K."/>
            <person name="Bills G."/>
            <person name="Bluhm B."/>
            <person name="Cannon C."/>
            <person name="Castanera R."/>
            <person name="Culley D."/>
            <person name="Daum C."/>
            <person name="Ezra D."/>
            <person name="Gonzalez J."/>
            <person name="Henrissat B."/>
            <person name="Kuo A."/>
            <person name="Liang C."/>
            <person name="Lipzen A."/>
            <person name="Lutzoni F."/>
            <person name="Magnuson J."/>
            <person name="Mondo S."/>
            <person name="Nolan M."/>
            <person name="Ohm R."/>
            <person name="Pangilinan J."/>
            <person name="Park H.-J."/>
            <person name="Ramirez L."/>
            <person name="Alfaro M."/>
            <person name="Sun H."/>
            <person name="Tritt A."/>
            <person name="Yoshinaga Y."/>
            <person name="Zwiers L.-H."/>
            <person name="Turgeon B."/>
            <person name="Goodwin S."/>
            <person name="Spatafora J."/>
            <person name="Crous P."/>
            <person name="Grigoriev I."/>
        </authorList>
    </citation>
    <scope>NUCLEOTIDE SEQUENCE</scope>
    <source>
        <strain evidence="2">CBS 690.94</strain>
    </source>
</reference>